<accession>A0ABP8UGA7</accession>
<feature type="transmembrane region" description="Helical" evidence="1">
    <location>
        <begin position="85"/>
        <end position="108"/>
    </location>
</feature>
<evidence type="ECO:0000256" key="1">
    <source>
        <dbReference type="SAM" id="Phobius"/>
    </source>
</evidence>
<keyword evidence="1" id="KW-0812">Transmembrane</keyword>
<feature type="transmembrane region" description="Helical" evidence="1">
    <location>
        <begin position="114"/>
        <end position="135"/>
    </location>
</feature>
<evidence type="ECO:0000313" key="2">
    <source>
        <dbReference type="EMBL" id="GAA4631335.1"/>
    </source>
</evidence>
<name>A0ABP8UGA7_9ACTN</name>
<dbReference type="EMBL" id="BAABHK010000009">
    <property type="protein sequence ID" value="GAA4631335.1"/>
    <property type="molecule type" value="Genomic_DNA"/>
</dbReference>
<gene>
    <name evidence="2" type="ORF">GCM10023196_060360</name>
</gene>
<reference evidence="3" key="1">
    <citation type="journal article" date="2019" name="Int. J. Syst. Evol. Microbiol.">
        <title>The Global Catalogue of Microorganisms (GCM) 10K type strain sequencing project: providing services to taxonomists for standard genome sequencing and annotation.</title>
        <authorList>
            <consortium name="The Broad Institute Genomics Platform"/>
            <consortium name="The Broad Institute Genome Sequencing Center for Infectious Disease"/>
            <person name="Wu L."/>
            <person name="Ma J."/>
        </authorList>
    </citation>
    <scope>NUCLEOTIDE SEQUENCE [LARGE SCALE GENOMIC DNA]</scope>
    <source>
        <strain evidence="3">JCM 17939</strain>
    </source>
</reference>
<feature type="transmembrane region" description="Helical" evidence="1">
    <location>
        <begin position="40"/>
        <end position="64"/>
    </location>
</feature>
<dbReference type="RefSeq" id="WP_345434483.1">
    <property type="nucleotide sequence ID" value="NZ_BAABHK010000009.1"/>
</dbReference>
<keyword evidence="1" id="KW-1133">Transmembrane helix</keyword>
<organism evidence="2 3">
    <name type="scientific">Actinoallomurus vinaceus</name>
    <dbReference type="NCBI Taxonomy" id="1080074"/>
    <lineage>
        <taxon>Bacteria</taxon>
        <taxon>Bacillati</taxon>
        <taxon>Actinomycetota</taxon>
        <taxon>Actinomycetes</taxon>
        <taxon>Streptosporangiales</taxon>
        <taxon>Thermomonosporaceae</taxon>
        <taxon>Actinoallomurus</taxon>
    </lineage>
</organism>
<evidence type="ECO:0000313" key="3">
    <source>
        <dbReference type="Proteomes" id="UP001501442"/>
    </source>
</evidence>
<dbReference type="Proteomes" id="UP001501442">
    <property type="component" value="Unassembled WGS sequence"/>
</dbReference>
<proteinExistence type="predicted"/>
<feature type="transmembrane region" description="Helical" evidence="1">
    <location>
        <begin position="12"/>
        <end position="34"/>
    </location>
</feature>
<keyword evidence="1" id="KW-0472">Membrane</keyword>
<comment type="caution">
    <text evidence="2">The sequence shown here is derived from an EMBL/GenBank/DDBJ whole genome shotgun (WGS) entry which is preliminary data.</text>
</comment>
<keyword evidence="3" id="KW-1185">Reference proteome</keyword>
<sequence length="174" mass="19193">MWSERVRAAGRAVWWTGLMSPVWLGAGWLMSLAVWALVGWAVMLACELALALIQEAEYAVLGPWEWILVTRLRIGRVVPWMRRAVPFDAVGCLLVLSGPAALFGLLTMGWWMPLAFRLVMTALPAAGVVMAGVRLRRWHAGRVRQSTAGPAETTVPDAYLPSWEELGGPGRWSV</sequence>
<protein>
    <submittedName>
        <fullName evidence="2">Uncharacterized protein</fullName>
    </submittedName>
</protein>